<evidence type="ECO:0000313" key="5">
    <source>
        <dbReference type="EMBL" id="GGO96012.1"/>
    </source>
</evidence>
<dbReference type="InterPro" id="IPR000792">
    <property type="entry name" value="Tscrpt_reg_LuxR_C"/>
</dbReference>
<gene>
    <name evidence="5" type="ORF">GCM10012280_54550</name>
</gene>
<dbReference type="InterPro" id="IPR016032">
    <property type="entry name" value="Sig_transdc_resp-reg_C-effctor"/>
</dbReference>
<dbReference type="GO" id="GO:0006355">
    <property type="term" value="P:regulation of DNA-templated transcription"/>
    <property type="evidence" value="ECO:0007669"/>
    <property type="project" value="InterPro"/>
</dbReference>
<dbReference type="PANTHER" id="PTHR44688:SF16">
    <property type="entry name" value="DNA-BINDING TRANSCRIPTIONAL ACTIVATOR DEVR_DOSR"/>
    <property type="match status" value="1"/>
</dbReference>
<keyword evidence="3" id="KW-0804">Transcription</keyword>
<evidence type="ECO:0000313" key="6">
    <source>
        <dbReference type="Proteomes" id="UP000641932"/>
    </source>
</evidence>
<comment type="caution">
    <text evidence="5">The sequence shown here is derived from an EMBL/GenBank/DDBJ whole genome shotgun (WGS) entry which is preliminary data.</text>
</comment>
<protein>
    <recommendedName>
        <fullName evidence="4">HTH luxR-type domain-containing protein</fullName>
    </recommendedName>
</protein>
<dbReference type="Gene3D" id="3.40.50.2300">
    <property type="match status" value="1"/>
</dbReference>
<keyword evidence="6" id="KW-1185">Reference proteome</keyword>
<evidence type="ECO:0000256" key="2">
    <source>
        <dbReference type="ARBA" id="ARBA00023125"/>
    </source>
</evidence>
<dbReference type="PRINTS" id="PR00038">
    <property type="entry name" value="HTHLUXR"/>
</dbReference>
<proteinExistence type="predicted"/>
<dbReference type="RefSeq" id="WP_229698785.1">
    <property type="nucleotide sequence ID" value="NZ_BMMS01000027.1"/>
</dbReference>
<dbReference type="SUPFAM" id="SSF46894">
    <property type="entry name" value="C-terminal effector domain of the bipartite response regulators"/>
    <property type="match status" value="1"/>
</dbReference>
<sequence length="226" mass="24464">MAEIAADTGVVSPAEERLGVAVFVENELLRLGLQGMLLSLRSTKFVRLCASPTDLAEVITDERIGVVLVASSNRSLRSMDLTVRRSSLPRVLVLLDAFQAGQDGDLTIVPADGYILREDLTALALDRALAQMSRGEMPMPRRLGRQLLDVAASPNHAARARNVKLTTREHEALAQMVAGMSNRQIARHLSISEHGAKRLVGKVLLKLGAENRTSAVVTALKMGLVR</sequence>
<reference evidence="5" key="2">
    <citation type="submission" date="2020-09" db="EMBL/GenBank/DDBJ databases">
        <authorList>
            <person name="Sun Q."/>
            <person name="Zhou Y."/>
        </authorList>
    </citation>
    <scope>NUCLEOTIDE SEQUENCE</scope>
    <source>
        <strain evidence="5">CGMCC 4.7201</strain>
    </source>
</reference>
<dbReference type="EMBL" id="BMMS01000027">
    <property type="protein sequence ID" value="GGO96012.1"/>
    <property type="molecule type" value="Genomic_DNA"/>
</dbReference>
<evidence type="ECO:0000256" key="3">
    <source>
        <dbReference type="ARBA" id="ARBA00023163"/>
    </source>
</evidence>
<feature type="domain" description="HTH luxR-type" evidence="4">
    <location>
        <begin position="158"/>
        <end position="223"/>
    </location>
</feature>
<dbReference type="PANTHER" id="PTHR44688">
    <property type="entry name" value="DNA-BINDING TRANSCRIPTIONAL ACTIVATOR DEVR_DOSR"/>
    <property type="match status" value="1"/>
</dbReference>
<dbReference type="CDD" id="cd06170">
    <property type="entry name" value="LuxR_C_like"/>
    <property type="match status" value="1"/>
</dbReference>
<dbReference type="Pfam" id="PF00196">
    <property type="entry name" value="GerE"/>
    <property type="match status" value="1"/>
</dbReference>
<organism evidence="5 6">
    <name type="scientific">Wenjunlia tyrosinilytica</name>
    <dbReference type="NCBI Taxonomy" id="1544741"/>
    <lineage>
        <taxon>Bacteria</taxon>
        <taxon>Bacillati</taxon>
        <taxon>Actinomycetota</taxon>
        <taxon>Actinomycetes</taxon>
        <taxon>Kitasatosporales</taxon>
        <taxon>Streptomycetaceae</taxon>
        <taxon>Wenjunlia</taxon>
    </lineage>
</organism>
<dbReference type="Proteomes" id="UP000641932">
    <property type="component" value="Unassembled WGS sequence"/>
</dbReference>
<dbReference type="AlphaFoldDB" id="A0A917ZW08"/>
<keyword evidence="1" id="KW-0805">Transcription regulation</keyword>
<accession>A0A917ZW08</accession>
<dbReference type="PROSITE" id="PS50043">
    <property type="entry name" value="HTH_LUXR_2"/>
    <property type="match status" value="1"/>
</dbReference>
<keyword evidence="2" id="KW-0238">DNA-binding</keyword>
<evidence type="ECO:0000256" key="1">
    <source>
        <dbReference type="ARBA" id="ARBA00023015"/>
    </source>
</evidence>
<reference evidence="5" key="1">
    <citation type="journal article" date="2014" name="Int. J. Syst. Evol. Microbiol.">
        <title>Complete genome sequence of Corynebacterium casei LMG S-19264T (=DSM 44701T), isolated from a smear-ripened cheese.</title>
        <authorList>
            <consortium name="US DOE Joint Genome Institute (JGI-PGF)"/>
            <person name="Walter F."/>
            <person name="Albersmeier A."/>
            <person name="Kalinowski J."/>
            <person name="Ruckert C."/>
        </authorList>
    </citation>
    <scope>NUCLEOTIDE SEQUENCE</scope>
    <source>
        <strain evidence="5">CGMCC 4.7201</strain>
    </source>
</reference>
<evidence type="ECO:0000259" key="4">
    <source>
        <dbReference type="PROSITE" id="PS50043"/>
    </source>
</evidence>
<dbReference type="GO" id="GO:0003677">
    <property type="term" value="F:DNA binding"/>
    <property type="evidence" value="ECO:0007669"/>
    <property type="project" value="UniProtKB-KW"/>
</dbReference>
<dbReference type="SMART" id="SM00421">
    <property type="entry name" value="HTH_LUXR"/>
    <property type="match status" value="1"/>
</dbReference>
<name>A0A917ZW08_9ACTN</name>